<feature type="domain" description="Integrase catalytic" evidence="6">
    <location>
        <begin position="1355"/>
        <end position="1524"/>
    </location>
</feature>
<dbReference type="Pfam" id="PF07727">
    <property type="entry name" value="RVT_2"/>
    <property type="match status" value="1"/>
</dbReference>
<keyword evidence="4" id="KW-0812">Transmembrane</keyword>
<feature type="coiled-coil region" evidence="2">
    <location>
        <begin position="694"/>
        <end position="721"/>
    </location>
</feature>
<feature type="region of interest" description="Disordered" evidence="3">
    <location>
        <begin position="378"/>
        <end position="418"/>
    </location>
</feature>
<dbReference type="InterPro" id="IPR036875">
    <property type="entry name" value="Znf_CCHC_sf"/>
</dbReference>
<dbReference type="Proteomes" id="UP000186817">
    <property type="component" value="Unassembled WGS sequence"/>
</dbReference>
<dbReference type="PROSITE" id="PS50994">
    <property type="entry name" value="INTEGRASE"/>
    <property type="match status" value="1"/>
</dbReference>
<dbReference type="GO" id="GO:0015074">
    <property type="term" value="P:DNA integration"/>
    <property type="evidence" value="ECO:0007669"/>
    <property type="project" value="InterPro"/>
</dbReference>
<dbReference type="Gene3D" id="3.30.420.10">
    <property type="entry name" value="Ribonuclease H-like superfamily/Ribonuclease H"/>
    <property type="match status" value="1"/>
</dbReference>
<dbReference type="EMBL" id="LSRX01001240">
    <property type="protein sequence ID" value="OLP81898.1"/>
    <property type="molecule type" value="Genomic_DNA"/>
</dbReference>
<dbReference type="InterPro" id="IPR013103">
    <property type="entry name" value="RVT_2"/>
</dbReference>
<sequence>MESAPIWDGERPESEYREYARKLKLWLIEARERLPSSLIGKRILDAIPYSSRLSSVVAHLSVEDITAENGWKEVVKCIEEARDYLKVAKLEQAFNAAIFGGRRKPGQTITGYLATKKAAFAELRKQGLDLLETEAGQHLLGHLVMRQGGFSQDEQQRIRVLTDGSVDFRKVELAIRKVFADSIDDSGLYKGRSSYWGEFGEPSEEDFYDYGDQSSYGDQIYYGHSLYPDDPDFTVDLDPFEDLLEVDDGGSVFLCLDEPLPQMLDEDEAVAYTGELLSYVFGEVGGRWNAKGKGKGKFKGKGKGKAKGKERGSSSGKGFGIYGTYADHRRALQEARTSRGFGNGKGHGGDNHRPRASLQEIQNRSRCHNCRQLGHWSKDCPQRRRAPVPPSPRGTSSTGSQPGGRSGPPSTNLFFVGSPSWNQDDNGSEFWCASGGDDVSGFTGFSMESSQMSEPGVPASAPPIPAQSSLVKESFSEEQFANQSEYMLTFLSFTFASCETEPSGTALVDTAAQHGLIGSDTLARHDQYLQERFHLRVQYSDEQGGTVRGVCGSEEVTRVAYIPIGLGGRCGILRVQVVPGWVPCLIPAYFLEQQGAVIDMSGLMIAYTRLSVVQSMNRRSSGHVAVSLCEFGQGWYVPATYDFLKSEIWKVKGPFLKPSSELSVRCVLRLFYVLATLERGAFETIMMQPQLRRVRRLAQQREAYERKVLLLQQREQALLAEAGERANFQPHRRVLQAEDHTEQLRPKVEHRGRSKFLTPVLRSDPNCSHVETKHGCNSEWAWTKCVRCNAVEQVPKMDLGEMSKWNSIMIFQPPNYKTPTEKKLEKASEREKKKDRQPGTPMPSFATSSWMPPVPMDQMSVRSGSQGKAMDVDPIPVQMGIATPDSNEPPISEIDVDEQDLWLREGAEMVMPGPSQKCKMCHGLVHLMRKDDQFVWGCLGGSTTCPHKWLDNNMPLAMGVRLCLACQKTWCPTCDDLTLEVEWPQVMREFEARGVQDQLGNVSEILGLVKPHNSVAHWCYGRYVPGKAPVRSRSFFGTRLVATCPQPGRWNIVDIDNGGLHDYDLGMEMNALVIQEFTEDSITYLNEMEHDGYEVTLDKAAKKQLSEALDRSLGVSLNYFELWEEGLSSSEEEAECFGSLVLATRRSREHPGNPTAPLIRRPVPTPSVDELNLGMSQRKEILSQRRFLPQDVDCQVLLDDIEKFGNGVRHLWKDYYGQAMYISLKPAEALLPQVGPGHRTSRWTVVKVGFKDWRWLEKGATGKWHPEARKHQAVIVLYYWPESPDSPTYVASYDLTDREKAEVLRCHTNLGHPNNREFIRVLKSAGTRHDILQYVAREFQCPGCVQEKRPPTRLPSATPRVYDFNVILGVDVLFVHGASHRAEHPVLNITCLGTLYSTFGVIDARKRSSELTWKAFMTLWLRVFGPPACVLFDEGNEFVGKTFQEGLEQHGIRPIEINRQSPFELGTVERRGGMFKEAYYRSRELRQPLDFAETEMLIYEVSWAIQTLTNRSGYSPAQRVFGRQPRTTLDALSDGGEFELSPTTDSAWQRAHEFRMAARKALIELDAKARVRRAKLARPRQEINKLQFDEGEPVLVWKLGRRGSTAKVGPCWVILQNGHTVWVTRRGELWKCHVAQVFKMSNADKDGLEAVPEEFLQAKARLKYDSEKLMFKDVSQELDLVDDEVSAVKDEILSEGEPGKYDGDGRGPEVSTEIPVPDPQAPPGGGVGPVLDGGREPEVSAEIPVPDPVVPIIIESSSSSGGSSSTSSSSSSGGSSGVPSGAMTPESSSSSSTSTTPRAPSGQAEWPPAGSGTILKKWVRYDRSANRYRTSNSQGPMWSDVVQRITVDNETGRVIKREDIRGNEASRDLHKPLPKKLKSVKTVLVYKKVSGHPDPGVPLSDPDRPELDDEPVPEDARLIDKRVKRTLDDPAGEEGSAPQRSKVFGAWMADAQTEFGDRSKHAAIANARDLKLFSRVLERDMVFEHAQIYGSHVYLTKKSGKELNEKNFSRQEQELFNEAKLKEINTLEQGNSIRFITDPDEVKRIRQDLGHRIMPSRFVLTKKSQELGETWKAKARWILLGHRDPDALEVERFSPTPSGPTVHLAFQLIASQRFGLEIMDVTSAFGQSDAEVRKQGPLYASMPTTGIPGKEQWMLVEILTAIYGLVNAPATWRRTVRKVLLSLGYSESIYDPCLFILHYNAEERAQGASFGCAGLVLLDVDDFAQGGGARHKQLMLKLKERFRFGKWRVVYKSYAEYLGRTVRQLENFEIRIDMQRYIEEKLHAVRLPRARVSMGDEEELTDPEVTMLRGAGGSLLWVGKEARPDVAGACSMAMSWGSGRPCIKHIKGVNKTIAELKKTSDCYLRIMPIALSEGMWLAVSDASVANDSEKSQGGFVVAFAEKGIKDGKLAMFSINCWRSHRLKRVVKASLGSEALAMDDGLAELEWLRAMFAESCVANSTVCDGSRFGPGLDSIMIVRQQDDAESILVTDARALYDLFHRRSGAAGLCRRAQIDVAVLAASAQTLQALVYWIPGTFMLADCLTKRVGNASLMRRVMLLGLYALHLWTAPATRDYLAARVSVSAMTVLFYLFSNTYSLVDEDLVQIFQSRESQHFLLSQEAVNIINACYQKWTGKIDIGVTGQALICCLELSALLALWCRFLWLLYYAVCVASSRSGRKWLAVQEAVWETLPELCSFSAMRALHFVTPAVIMSDATQRRAALEGEALWTKTAEWVWLVLSRIAILFFGLDALVLKCRENQPWFEGRISLYKCWLLLIFVKQILGIVQLGMFVRERLFIFVFGGEDSQMQPKEIARKSLLLAMSGVGACPKNLVEAYGKDPSHVATSMDKPTERRKGAKKSKQRVSDEEHLISMLERLSLELSTSRGTRIGRCPFCNCCKKYVARQRSKSKEKVGSKGRSKSCGGLVTDRERELPVDRPKIRDSEPLPSKVPKPGKEKRSGADGQKPLGRPRLRRRGLGGLEDKTPSPRPPRARSAGRAPMINTAPQLSVEARSRRRATSASRLSAQRAPVRASSESRLRGPSAAEGLADSVRGSKGRRAPRNLLAELYRPDQDSREMQRRRGINAQQEPSTLPGGPAARAPRFGYQEAAQFWEPVAAEPTTQGAARFNGGFAPPPRIHVPTLQTAGNRSPARVHQADLDAHLQPERRDFDGASPGEIIYGPCESPGQLDPNCRGCGSSYTEDSIFCRHCGSKRAQTRTGHLEASPKAEDLDLDNATRQLEQLVEETHRALRAGTHNQDASLSEGPQAAPSLDAVDRALEELQRGLLEIDTVLAKPIPEASP</sequence>
<keyword evidence="4" id="KW-0472">Membrane</keyword>
<feature type="region of interest" description="Disordered" evidence="3">
    <location>
        <begin position="2905"/>
        <end position="3099"/>
    </location>
</feature>
<evidence type="ECO:0000313" key="8">
    <source>
        <dbReference type="Proteomes" id="UP000186817"/>
    </source>
</evidence>
<dbReference type="InterPro" id="IPR001878">
    <property type="entry name" value="Znf_CCHC"/>
</dbReference>
<dbReference type="Gene3D" id="4.10.60.10">
    <property type="entry name" value="Zinc finger, CCHC-type"/>
    <property type="match status" value="1"/>
</dbReference>
<feature type="compositionally biased region" description="Low complexity" evidence="3">
    <location>
        <begin position="3017"/>
        <end position="3027"/>
    </location>
</feature>
<dbReference type="SUPFAM" id="SSF53098">
    <property type="entry name" value="Ribonuclease H-like"/>
    <property type="match status" value="1"/>
</dbReference>
<feature type="region of interest" description="Disordered" evidence="3">
    <location>
        <begin position="2840"/>
        <end position="2866"/>
    </location>
</feature>
<feature type="compositionally biased region" description="Basic and acidic residues" evidence="3">
    <location>
        <begin position="1690"/>
        <end position="1707"/>
    </location>
</feature>
<keyword evidence="1" id="KW-0479">Metal-binding</keyword>
<dbReference type="PROSITE" id="PS50158">
    <property type="entry name" value="ZF_CCHC"/>
    <property type="match status" value="1"/>
</dbReference>
<dbReference type="GO" id="GO:0008270">
    <property type="term" value="F:zinc ion binding"/>
    <property type="evidence" value="ECO:0007669"/>
    <property type="project" value="UniProtKB-KW"/>
</dbReference>
<evidence type="ECO:0000256" key="4">
    <source>
        <dbReference type="SAM" id="Phobius"/>
    </source>
</evidence>
<dbReference type="SUPFAM" id="SSF57756">
    <property type="entry name" value="Retrovirus zinc finger-like domains"/>
    <property type="match status" value="1"/>
</dbReference>
<feature type="compositionally biased region" description="Basic and acidic residues" evidence="3">
    <location>
        <begin position="819"/>
        <end position="837"/>
    </location>
</feature>
<organism evidence="7 8">
    <name type="scientific">Symbiodinium microadriaticum</name>
    <name type="common">Dinoflagellate</name>
    <name type="synonym">Zooxanthella microadriatica</name>
    <dbReference type="NCBI Taxonomy" id="2951"/>
    <lineage>
        <taxon>Eukaryota</taxon>
        <taxon>Sar</taxon>
        <taxon>Alveolata</taxon>
        <taxon>Dinophyceae</taxon>
        <taxon>Suessiales</taxon>
        <taxon>Symbiodiniaceae</taxon>
        <taxon>Symbiodinium</taxon>
    </lineage>
</organism>
<feature type="region of interest" description="Disordered" evidence="3">
    <location>
        <begin position="1690"/>
        <end position="1811"/>
    </location>
</feature>
<dbReference type="InterPro" id="IPR001584">
    <property type="entry name" value="Integrase_cat-core"/>
</dbReference>
<feature type="compositionally biased region" description="Basic residues" evidence="3">
    <location>
        <begin position="291"/>
        <end position="306"/>
    </location>
</feature>
<gene>
    <name evidence="7" type="primary">GIP</name>
    <name evidence="7" type="ORF">AK812_SmicGene37496</name>
</gene>
<reference evidence="7 8" key="1">
    <citation type="submission" date="2016-02" db="EMBL/GenBank/DDBJ databases">
        <title>Genome analysis of coral dinoflagellate symbionts highlights evolutionary adaptations to a symbiotic lifestyle.</title>
        <authorList>
            <person name="Aranda M."/>
            <person name="Li Y."/>
            <person name="Liew Y.J."/>
            <person name="Baumgarten S."/>
            <person name="Simakov O."/>
            <person name="Wilson M."/>
            <person name="Piel J."/>
            <person name="Ashoor H."/>
            <person name="Bougouffa S."/>
            <person name="Bajic V.B."/>
            <person name="Ryu T."/>
            <person name="Ravasi T."/>
            <person name="Bayer T."/>
            <person name="Micklem G."/>
            <person name="Kim H."/>
            <person name="Bhak J."/>
            <person name="Lajeunesse T.C."/>
            <person name="Voolstra C.R."/>
        </authorList>
    </citation>
    <scope>NUCLEOTIDE SEQUENCE [LARGE SCALE GENOMIC DNA]</scope>
    <source>
        <strain evidence="7 8">CCMP2467</strain>
    </source>
</reference>
<dbReference type="GO" id="GO:0003676">
    <property type="term" value="F:nucleic acid binding"/>
    <property type="evidence" value="ECO:0007669"/>
    <property type="project" value="InterPro"/>
</dbReference>
<evidence type="ECO:0000256" key="1">
    <source>
        <dbReference type="PROSITE-ProRule" id="PRU00047"/>
    </source>
</evidence>
<name>A0A1Q9CG40_SYMMI</name>
<dbReference type="InterPro" id="IPR012337">
    <property type="entry name" value="RNaseH-like_sf"/>
</dbReference>
<protein>
    <submittedName>
        <fullName evidence="7">Copia protein</fullName>
    </submittedName>
</protein>
<feature type="compositionally biased region" description="Basic and acidic residues" evidence="3">
    <location>
        <begin position="2926"/>
        <end position="2943"/>
    </location>
</feature>
<dbReference type="OrthoDB" id="446306at2759"/>
<dbReference type="Pfam" id="PF00098">
    <property type="entry name" value="zf-CCHC"/>
    <property type="match status" value="1"/>
</dbReference>
<accession>A0A1Q9CG40</accession>
<feature type="transmembrane region" description="Helical" evidence="4">
    <location>
        <begin position="2733"/>
        <end position="2752"/>
    </location>
</feature>
<keyword evidence="8" id="KW-1185">Reference proteome</keyword>
<dbReference type="InterPro" id="IPR036397">
    <property type="entry name" value="RNaseH_sf"/>
</dbReference>
<proteinExistence type="predicted"/>
<feature type="domain" description="CCHC-type" evidence="5">
    <location>
        <begin position="366"/>
        <end position="382"/>
    </location>
</feature>
<evidence type="ECO:0000256" key="2">
    <source>
        <dbReference type="SAM" id="Coils"/>
    </source>
</evidence>
<feature type="compositionally biased region" description="Low complexity" evidence="3">
    <location>
        <begin position="1750"/>
        <end position="1796"/>
    </location>
</feature>
<keyword evidence="1" id="KW-0863">Zinc-finger</keyword>
<feature type="compositionally biased region" description="Basic and acidic residues" evidence="3">
    <location>
        <begin position="3067"/>
        <end position="3078"/>
    </location>
</feature>
<comment type="caution">
    <text evidence="7">The sequence shown here is derived from an EMBL/GenBank/DDBJ whole genome shotgun (WGS) entry which is preliminary data.</text>
</comment>
<feature type="region of interest" description="Disordered" evidence="3">
    <location>
        <begin position="291"/>
        <end position="320"/>
    </location>
</feature>
<keyword evidence="1" id="KW-0862">Zinc</keyword>
<evidence type="ECO:0000259" key="5">
    <source>
        <dbReference type="PROSITE" id="PS50158"/>
    </source>
</evidence>
<dbReference type="SMART" id="SM00343">
    <property type="entry name" value="ZnF_C2HC"/>
    <property type="match status" value="1"/>
</dbReference>
<evidence type="ECO:0000256" key="3">
    <source>
        <dbReference type="SAM" id="MobiDB-lite"/>
    </source>
</evidence>
<feature type="region of interest" description="Disordered" evidence="3">
    <location>
        <begin position="1889"/>
        <end position="1919"/>
    </location>
</feature>
<feature type="region of interest" description="Disordered" evidence="3">
    <location>
        <begin position="814"/>
        <end position="868"/>
    </location>
</feature>
<keyword evidence="2" id="KW-0175">Coiled coil</keyword>
<evidence type="ECO:0000313" key="7">
    <source>
        <dbReference type="EMBL" id="OLP81898.1"/>
    </source>
</evidence>
<feature type="transmembrane region" description="Helical" evidence="4">
    <location>
        <begin position="2772"/>
        <end position="2791"/>
    </location>
</feature>
<evidence type="ECO:0000259" key="6">
    <source>
        <dbReference type="PROSITE" id="PS50994"/>
    </source>
</evidence>
<keyword evidence="4" id="KW-1133">Transmembrane helix</keyword>